<evidence type="ECO:0000313" key="2">
    <source>
        <dbReference type="EMBL" id="CRK29111.1"/>
    </source>
</evidence>
<dbReference type="PANTHER" id="PTHR11895:SF169">
    <property type="entry name" value="GLUTAMYL-TRNA(GLN) AMIDOTRANSFERASE"/>
    <property type="match status" value="1"/>
</dbReference>
<dbReference type="InterPro" id="IPR000120">
    <property type="entry name" value="Amidase"/>
</dbReference>
<organism evidence="2 3">
    <name type="scientific">Verticillium longisporum</name>
    <name type="common">Verticillium dahliae var. longisporum</name>
    <dbReference type="NCBI Taxonomy" id="100787"/>
    <lineage>
        <taxon>Eukaryota</taxon>
        <taxon>Fungi</taxon>
        <taxon>Dikarya</taxon>
        <taxon>Ascomycota</taxon>
        <taxon>Pezizomycotina</taxon>
        <taxon>Sordariomycetes</taxon>
        <taxon>Hypocreomycetidae</taxon>
        <taxon>Glomerellales</taxon>
        <taxon>Plectosphaerellaceae</taxon>
        <taxon>Verticillium</taxon>
    </lineage>
</organism>
<gene>
    <name evidence="2" type="ORF">BN1723_018375</name>
</gene>
<dbReference type="Gene3D" id="3.90.1300.10">
    <property type="entry name" value="Amidase signature (AS) domain"/>
    <property type="match status" value="1"/>
</dbReference>
<dbReference type="Gene3D" id="1.20.58.1700">
    <property type="match status" value="1"/>
</dbReference>
<dbReference type="Proteomes" id="UP000045706">
    <property type="component" value="Unassembled WGS sequence"/>
</dbReference>
<dbReference type="AlphaFoldDB" id="A0A0G4M495"/>
<dbReference type="EMBL" id="CVQI01021813">
    <property type="protein sequence ID" value="CRK29111.1"/>
    <property type="molecule type" value="Genomic_DNA"/>
</dbReference>
<feature type="domain" description="Amidase" evidence="1">
    <location>
        <begin position="9"/>
        <end position="111"/>
    </location>
</feature>
<protein>
    <recommendedName>
        <fullName evidence="1">Amidase domain-containing protein</fullName>
    </recommendedName>
</protein>
<name>A0A0G4M495_VERLO</name>
<dbReference type="PANTHER" id="PTHR11895">
    <property type="entry name" value="TRANSAMIDASE"/>
    <property type="match status" value="1"/>
</dbReference>
<dbReference type="InterPro" id="IPR036928">
    <property type="entry name" value="AS_sf"/>
</dbReference>
<accession>A0A0G4M495</accession>
<evidence type="ECO:0000313" key="3">
    <source>
        <dbReference type="Proteomes" id="UP000045706"/>
    </source>
</evidence>
<evidence type="ECO:0000259" key="1">
    <source>
        <dbReference type="Pfam" id="PF01425"/>
    </source>
</evidence>
<dbReference type="InterPro" id="IPR023631">
    <property type="entry name" value="Amidase_dom"/>
</dbReference>
<proteinExistence type="predicted"/>
<feature type="non-terminal residue" evidence="2">
    <location>
        <position position="149"/>
    </location>
</feature>
<reference evidence="3" key="1">
    <citation type="submission" date="2015-05" db="EMBL/GenBank/DDBJ databases">
        <authorList>
            <person name="Fogelqvist Johan"/>
        </authorList>
    </citation>
    <scope>NUCLEOTIDE SEQUENCE [LARGE SCALE GENOMIC DNA]</scope>
</reference>
<sequence length="149" mass="16581">MDPTVRTIVLKARGFNAADLFAAEYRRQDLTRDIERAFGEFDAILVPTAPTFPTIEDLEREPIQENAILGTYTNFVNFLDWSALSVPAGFRADGLPFGITLISTMWQEPKLMALAREWLSTAPRPLGATKAEILEPVKDVINETTIAVV</sequence>
<dbReference type="GO" id="GO:0003824">
    <property type="term" value="F:catalytic activity"/>
    <property type="evidence" value="ECO:0007669"/>
    <property type="project" value="InterPro"/>
</dbReference>
<dbReference type="Pfam" id="PF01425">
    <property type="entry name" value="Amidase"/>
    <property type="match status" value="1"/>
</dbReference>
<dbReference type="SUPFAM" id="SSF75304">
    <property type="entry name" value="Amidase signature (AS) enzymes"/>
    <property type="match status" value="1"/>
</dbReference>